<name>A0A7W8I084_9CAUL</name>
<feature type="region of interest" description="Disordered" evidence="1">
    <location>
        <begin position="54"/>
        <end position="168"/>
    </location>
</feature>
<dbReference type="PRINTS" id="PR01217">
    <property type="entry name" value="PRICHEXTENSN"/>
</dbReference>
<gene>
    <name evidence="3" type="ORF">HNQ67_002728</name>
</gene>
<dbReference type="Gene3D" id="3.30.1150.10">
    <property type="match status" value="1"/>
</dbReference>
<dbReference type="Proteomes" id="UP000566663">
    <property type="component" value="Unassembled WGS sequence"/>
</dbReference>
<dbReference type="EMBL" id="JACHFZ010000007">
    <property type="protein sequence ID" value="MBB5293182.1"/>
    <property type="molecule type" value="Genomic_DNA"/>
</dbReference>
<keyword evidence="2" id="KW-0812">Transmembrane</keyword>
<dbReference type="RefSeq" id="WP_183256308.1">
    <property type="nucleotide sequence ID" value="NZ_BAAAFF010000002.1"/>
</dbReference>
<keyword evidence="2" id="KW-1133">Transmembrane helix</keyword>
<feature type="compositionally biased region" description="Pro residues" evidence="1">
    <location>
        <begin position="145"/>
        <end position="154"/>
    </location>
</feature>
<evidence type="ECO:0000256" key="2">
    <source>
        <dbReference type="SAM" id="Phobius"/>
    </source>
</evidence>
<evidence type="ECO:0000313" key="3">
    <source>
        <dbReference type="EMBL" id="MBB5293182.1"/>
    </source>
</evidence>
<keyword evidence="2" id="KW-0472">Membrane</keyword>
<organism evidence="3 4">
    <name type="scientific">Brevundimonas basaltis</name>
    <dbReference type="NCBI Taxonomy" id="472166"/>
    <lineage>
        <taxon>Bacteria</taxon>
        <taxon>Pseudomonadati</taxon>
        <taxon>Pseudomonadota</taxon>
        <taxon>Alphaproteobacteria</taxon>
        <taxon>Caulobacterales</taxon>
        <taxon>Caulobacteraceae</taxon>
        <taxon>Brevundimonas</taxon>
    </lineage>
</organism>
<sequence length="264" mass="27426">MERPGSALIGSVVVHLVVIGGVVLALSLSPDDRAPPPLVNSVPVSIISEMVVPAGPADAPSDEPAADSPAEVAEPPPPEPAPPQPPPPQPAPPPPRPAPTSTPRPPEKTTPPRPTPPRPTPPRPNPPTPPREEGLNLSELAKRPNAPPSAPRPPSGERGAGTAGRATGPQIQNIAGQIQDRWDFQCDIPGAGDLIVPVRITVGANGRITDGPNFLDQGSGPAWRSAVDTMRRAIAAAQPLRVPEGWTEQAITLRFRADLVCANQ</sequence>
<feature type="transmembrane region" description="Helical" evidence="2">
    <location>
        <begin position="7"/>
        <end position="28"/>
    </location>
</feature>
<reference evidence="3 4" key="1">
    <citation type="submission" date="2020-08" db="EMBL/GenBank/DDBJ databases">
        <title>Genomic Encyclopedia of Type Strains, Phase IV (KMG-IV): sequencing the most valuable type-strain genomes for metagenomic binning, comparative biology and taxonomic classification.</title>
        <authorList>
            <person name="Goeker M."/>
        </authorList>
    </citation>
    <scope>NUCLEOTIDE SEQUENCE [LARGE SCALE GENOMIC DNA]</scope>
    <source>
        <strain evidence="3 4">DSM 25335</strain>
    </source>
</reference>
<feature type="compositionally biased region" description="Pro residues" evidence="1">
    <location>
        <begin position="74"/>
        <end position="129"/>
    </location>
</feature>
<comment type="caution">
    <text evidence="3">The sequence shown here is derived from an EMBL/GenBank/DDBJ whole genome shotgun (WGS) entry which is preliminary data.</text>
</comment>
<evidence type="ECO:0000313" key="4">
    <source>
        <dbReference type="Proteomes" id="UP000566663"/>
    </source>
</evidence>
<accession>A0A7W8I084</accession>
<keyword evidence="4" id="KW-1185">Reference proteome</keyword>
<proteinExistence type="predicted"/>
<evidence type="ECO:0000256" key="1">
    <source>
        <dbReference type="SAM" id="MobiDB-lite"/>
    </source>
</evidence>
<protein>
    <submittedName>
        <fullName evidence="3">Uncharacterized protein</fullName>
    </submittedName>
</protein>
<dbReference type="AlphaFoldDB" id="A0A7W8I084"/>